<evidence type="ECO:0000313" key="1">
    <source>
        <dbReference type="EMBL" id="OGM76219.1"/>
    </source>
</evidence>
<sequence>MAIELRDIPWLRFFLRCRTPNPLASLLDRTGANKPITINRVGAMFFENKALDAENSLQRSWYRKTAKNLRGRGNQPLTIKEIIDIL</sequence>
<dbReference type="EMBL" id="MGHU01000061">
    <property type="protein sequence ID" value="OGM76219.1"/>
    <property type="molecule type" value="Genomic_DNA"/>
</dbReference>
<protein>
    <submittedName>
        <fullName evidence="1">Uncharacterized protein</fullName>
    </submittedName>
</protein>
<gene>
    <name evidence="1" type="ORF">A2188_02405</name>
</gene>
<organism evidence="1 2">
    <name type="scientific">Candidatus Woesebacteria bacterium RIFOXYA1_FULL_43_9</name>
    <dbReference type="NCBI Taxonomy" id="1802534"/>
    <lineage>
        <taxon>Bacteria</taxon>
        <taxon>Candidatus Woeseibacteriota</taxon>
    </lineage>
</organism>
<dbReference type="AlphaFoldDB" id="A0A1F8CK30"/>
<comment type="caution">
    <text evidence="1">The sequence shown here is derived from an EMBL/GenBank/DDBJ whole genome shotgun (WGS) entry which is preliminary data.</text>
</comment>
<proteinExistence type="predicted"/>
<evidence type="ECO:0000313" key="2">
    <source>
        <dbReference type="Proteomes" id="UP000179241"/>
    </source>
</evidence>
<dbReference type="Proteomes" id="UP000179241">
    <property type="component" value="Unassembled WGS sequence"/>
</dbReference>
<name>A0A1F8CK30_9BACT</name>
<accession>A0A1F8CK30</accession>
<reference evidence="1 2" key="1">
    <citation type="journal article" date="2016" name="Nat. Commun.">
        <title>Thousands of microbial genomes shed light on interconnected biogeochemical processes in an aquifer system.</title>
        <authorList>
            <person name="Anantharaman K."/>
            <person name="Brown C.T."/>
            <person name="Hug L.A."/>
            <person name="Sharon I."/>
            <person name="Castelle C.J."/>
            <person name="Probst A.J."/>
            <person name="Thomas B.C."/>
            <person name="Singh A."/>
            <person name="Wilkins M.J."/>
            <person name="Karaoz U."/>
            <person name="Brodie E.L."/>
            <person name="Williams K.H."/>
            <person name="Hubbard S.S."/>
            <person name="Banfield J.F."/>
        </authorList>
    </citation>
    <scope>NUCLEOTIDE SEQUENCE [LARGE SCALE GENOMIC DNA]</scope>
</reference>